<proteinExistence type="predicted"/>
<feature type="chain" id="PRO_5013160325" evidence="1">
    <location>
        <begin position="26"/>
        <end position="78"/>
    </location>
</feature>
<dbReference type="EMBL" id="CP019082">
    <property type="protein sequence ID" value="APW59886.1"/>
    <property type="molecule type" value="Genomic_DNA"/>
</dbReference>
<sequence length="78" mass="8252">MNQRAGRPVRLALAAGVMFLWSATAAGCAGRDRYYSSTPESGVSRIAQRPVLDEPGSKSMFVGGYAGADYSRAARGRP</sequence>
<evidence type="ECO:0000313" key="3">
    <source>
        <dbReference type="Proteomes" id="UP000186309"/>
    </source>
</evidence>
<reference evidence="3" key="1">
    <citation type="submission" date="2016-12" db="EMBL/GenBank/DDBJ databases">
        <title>Comparative genomics of four Isosphaeraceae planctomycetes: a common pool of plasmids and glycoside hydrolase genes.</title>
        <authorList>
            <person name="Ivanova A."/>
        </authorList>
    </citation>
    <scope>NUCLEOTIDE SEQUENCE [LARGE SCALE GENOMIC DNA]</scope>
    <source>
        <strain evidence="3">PX4</strain>
    </source>
</reference>
<dbReference type="AlphaFoldDB" id="A0A1U7CLU7"/>
<dbReference type="PROSITE" id="PS51257">
    <property type="entry name" value="PROKAR_LIPOPROTEIN"/>
    <property type="match status" value="1"/>
</dbReference>
<dbReference type="RefSeq" id="WP_145952001.1">
    <property type="nucleotide sequence ID" value="NZ_CP019082.1"/>
</dbReference>
<protein>
    <submittedName>
        <fullName evidence="2">Uncharacterized protein</fullName>
    </submittedName>
</protein>
<feature type="signal peptide" evidence="1">
    <location>
        <begin position="1"/>
        <end position="25"/>
    </location>
</feature>
<keyword evidence="1" id="KW-0732">Signal</keyword>
<dbReference type="Proteomes" id="UP000186309">
    <property type="component" value="Chromosome"/>
</dbReference>
<name>A0A1U7CLU7_9BACT</name>
<dbReference type="KEGG" id="pbor:BSF38_01345"/>
<accession>A0A1U7CLU7</accession>
<organism evidence="2 3">
    <name type="scientific">Paludisphaera borealis</name>
    <dbReference type="NCBI Taxonomy" id="1387353"/>
    <lineage>
        <taxon>Bacteria</taxon>
        <taxon>Pseudomonadati</taxon>
        <taxon>Planctomycetota</taxon>
        <taxon>Planctomycetia</taxon>
        <taxon>Isosphaerales</taxon>
        <taxon>Isosphaeraceae</taxon>
        <taxon>Paludisphaera</taxon>
    </lineage>
</organism>
<gene>
    <name evidence="2" type="ORF">BSF38_01345</name>
</gene>
<keyword evidence="3" id="KW-1185">Reference proteome</keyword>
<evidence type="ECO:0000256" key="1">
    <source>
        <dbReference type="SAM" id="SignalP"/>
    </source>
</evidence>
<dbReference type="OrthoDB" id="9983803at2"/>
<evidence type="ECO:0000313" key="2">
    <source>
        <dbReference type="EMBL" id="APW59886.1"/>
    </source>
</evidence>